<proteinExistence type="predicted"/>
<evidence type="ECO:0000313" key="1">
    <source>
        <dbReference type="EMBL" id="DAD69763.1"/>
    </source>
</evidence>
<sequence>MTTENGGLSQRGRFINRRQQYYNVRVGLGLNGG</sequence>
<organism evidence="1">
    <name type="scientific">Siphoviridae sp. ctoD91</name>
    <dbReference type="NCBI Taxonomy" id="2827591"/>
    <lineage>
        <taxon>Viruses</taxon>
        <taxon>Duplodnaviria</taxon>
        <taxon>Heunggongvirae</taxon>
        <taxon>Uroviricota</taxon>
        <taxon>Caudoviricetes</taxon>
    </lineage>
</organism>
<reference evidence="1" key="1">
    <citation type="journal article" date="2021" name="Proc. Natl. Acad. Sci. U.S.A.">
        <title>A Catalog of Tens of Thousands of Viruses from Human Metagenomes Reveals Hidden Associations with Chronic Diseases.</title>
        <authorList>
            <person name="Tisza M.J."/>
            <person name="Buck C.B."/>
        </authorList>
    </citation>
    <scope>NUCLEOTIDE SEQUENCE</scope>
    <source>
        <strain evidence="1">CtoD91</strain>
    </source>
</reference>
<name>A0A8S5LIX5_9CAUD</name>
<dbReference type="EMBL" id="BK015855">
    <property type="protein sequence ID" value="DAD69763.1"/>
    <property type="molecule type" value="Genomic_DNA"/>
</dbReference>
<accession>A0A8S5LIX5</accession>
<protein>
    <submittedName>
        <fullName evidence="1">Uncharacterized protein</fullName>
    </submittedName>
</protein>